<comment type="caution">
    <text evidence="2">The sequence shown here is derived from an EMBL/GenBank/DDBJ whole genome shotgun (WGS) entry which is preliminary data.</text>
</comment>
<dbReference type="AlphaFoldDB" id="A0A8H4AR72"/>
<protein>
    <submittedName>
        <fullName evidence="2">Uncharacterized protein</fullName>
    </submittedName>
</protein>
<accession>A0A8H4AR72</accession>
<name>A0A8H4AR72_GIGMA</name>
<dbReference type="OrthoDB" id="2420774at2759"/>
<feature type="compositionally biased region" description="Basic residues" evidence="1">
    <location>
        <begin position="280"/>
        <end position="298"/>
    </location>
</feature>
<evidence type="ECO:0000313" key="3">
    <source>
        <dbReference type="Proteomes" id="UP000439903"/>
    </source>
</evidence>
<keyword evidence="3" id="KW-1185">Reference proteome</keyword>
<proteinExistence type="predicted"/>
<evidence type="ECO:0000256" key="1">
    <source>
        <dbReference type="SAM" id="MobiDB-lite"/>
    </source>
</evidence>
<feature type="region of interest" description="Disordered" evidence="1">
    <location>
        <begin position="125"/>
        <end position="155"/>
    </location>
</feature>
<feature type="region of interest" description="Disordered" evidence="1">
    <location>
        <begin position="240"/>
        <end position="298"/>
    </location>
</feature>
<dbReference type="Proteomes" id="UP000439903">
    <property type="component" value="Unassembled WGS sequence"/>
</dbReference>
<feature type="compositionally biased region" description="Basic and acidic residues" evidence="1">
    <location>
        <begin position="243"/>
        <end position="255"/>
    </location>
</feature>
<feature type="region of interest" description="Disordered" evidence="1">
    <location>
        <begin position="78"/>
        <end position="105"/>
    </location>
</feature>
<organism evidence="2 3">
    <name type="scientific">Gigaspora margarita</name>
    <dbReference type="NCBI Taxonomy" id="4874"/>
    <lineage>
        <taxon>Eukaryota</taxon>
        <taxon>Fungi</taxon>
        <taxon>Fungi incertae sedis</taxon>
        <taxon>Mucoromycota</taxon>
        <taxon>Glomeromycotina</taxon>
        <taxon>Glomeromycetes</taxon>
        <taxon>Diversisporales</taxon>
        <taxon>Gigasporaceae</taxon>
        <taxon>Gigaspora</taxon>
    </lineage>
</organism>
<sequence>MYINIPKFLKIDKPIYNSYRESLRLIITAKYENNVPEFRKISENEKSEIIKRFKRKNPTFPLTACDWAIRRMMRGIINNKRDTEKRKTNSNLSYNSKKKNKDLSTETRESLEEFISSLGTSIINHDQPLEATRTTSPINNSRSTANTSTRSASRTPLTTLQRLNVDEVCNVSSNNTRLTTDIGTKSASHAPSTTLQQPNINKVQNISLSNTRLTTDIGTKSASRAPSTTLRQPNVNEIQDASSDYKKSQTSDRALRSKTHTRTQNNNPINEVTEAANLKKNAKKRSSKAPNKAKTKKK</sequence>
<gene>
    <name evidence="2" type="ORF">F8M41_015085</name>
</gene>
<evidence type="ECO:0000313" key="2">
    <source>
        <dbReference type="EMBL" id="KAF0524631.1"/>
    </source>
</evidence>
<feature type="compositionally biased region" description="Low complexity" evidence="1">
    <location>
        <begin position="139"/>
        <end position="155"/>
    </location>
</feature>
<dbReference type="EMBL" id="WTPW01000312">
    <property type="protein sequence ID" value="KAF0524631.1"/>
    <property type="molecule type" value="Genomic_DNA"/>
</dbReference>
<reference evidence="2 3" key="1">
    <citation type="journal article" date="2019" name="Environ. Microbiol.">
        <title>At the nexus of three kingdoms: the genome of the mycorrhizal fungus Gigaspora margarita provides insights into plant, endobacterial and fungal interactions.</title>
        <authorList>
            <person name="Venice F."/>
            <person name="Ghignone S."/>
            <person name="Salvioli di Fossalunga A."/>
            <person name="Amselem J."/>
            <person name="Novero M."/>
            <person name="Xianan X."/>
            <person name="Sedzielewska Toro K."/>
            <person name="Morin E."/>
            <person name="Lipzen A."/>
            <person name="Grigoriev I.V."/>
            <person name="Henrissat B."/>
            <person name="Martin F.M."/>
            <person name="Bonfante P."/>
        </authorList>
    </citation>
    <scope>NUCLEOTIDE SEQUENCE [LARGE SCALE GENOMIC DNA]</scope>
    <source>
        <strain evidence="2 3">BEG34</strain>
    </source>
</reference>